<name>A0A4U7KW00_9BASI</name>
<dbReference type="Pfam" id="PF15979">
    <property type="entry name" value="Glyco_hydro_115"/>
    <property type="match status" value="1"/>
</dbReference>
<dbReference type="OrthoDB" id="4849794at2759"/>
<protein>
    <recommendedName>
        <fullName evidence="3">Gylcosyl hydrolase 115 C-terminal domain-containing protein</fullName>
    </recommendedName>
</protein>
<dbReference type="Gene3D" id="2.60.120.1620">
    <property type="match status" value="1"/>
</dbReference>
<sequence>MRSLSLWTILVLGLTSCFVAQANRGNNNNKRDCLSTSDSHGYLIAKAGETTEILTSRDDSSVVHHAASSFASDLMHMVPSCNVVVRNVTSASIRQQQADAKERVIVVGSVDSSSLLRELVSVDAAVAKEAERVKGQWESWSSLASGSALVVMGADKRGAAYGLYTLSEELGVSPWKWFADVQPTESHSAVYYSPASSGDTSFGSNACSHGPPLVKYRGIFLNDEAPALTNWARTHFKGPFPPHSAPQSFNDAMYTHVFELLLRLKANLIWPAMWSDSFAVAGLPDLPGSGMNGTDAAGPNQRLAHRMGIVYGTSHQEPMARNTPEWNTWYHGPWDYTKNQENITTYWKYGVERAQGLDTMYTMSMRGNGDKALEGANIELLETIMAKQKSLLPHDDASNSSKVTVPMMMCLYTEVQAYYNEGLQVPDDITLLWTDDNFGFIRRIPTEQEKKSRSGGAGLYYHADYVGPPRSYKWLNTVNLINAWEQLNVAFLNEQTEIFILNVGDLKPVEVPIHFTLNMAYDNTALRHAANVSTWLDTWAAKTFGTGAGDEHLKAAEVVRGYSWLNSRIKPELLNATTWSVVQHAEAEAVLSRWAELVRVVEDELMPYFRGKQNWDAFYQLVAYPTLASANLNKMYVAVGRNNLAGTQAKNSGNYWARLARSLFQHDQELTASYHALGNGKWQHMMSQPHMGSQYWQQPMRNMLPPLSYVHVEDEAWPNTALGSNIRVSVDGSMGAWPGDNQYNCADGYNCPDPSLVPLSRYDGNQHRRVWVSAGDSNAFAFSATTNVSWLHVSHRLTTLGSSSASNSSSSSSSFQNMERATMLDVTGKEGARRFERRSDGGFNAGGNFDDEVEVSVQVDWTQFDAVSCIDAGRKMHAGMVYINTTSVAAEQYVGMSAPTNVTVSLTVDPCTLSSSSSIPKGTFVASSADGAVSMLAEHAIVEPARNTTSTHTYLEPLPGYGLLGSAVTVLPPTADSIPTGDGPSLAFDFLAPSNCNASSFNVTLWLSPILNYRDKRPLRYALELDSDPASRVEVKPVPENITPGTNSADWGNVVSANIRKVTTTVQTNHTAAAGQKRTLRWWPLEPGLVLEKVVVEPQGKMSALTSLGMPESGRVGMV</sequence>
<dbReference type="Gene3D" id="3.20.20.520">
    <property type="entry name" value="Glycosyl hydrolase family 115"/>
    <property type="match status" value="1"/>
</dbReference>
<organism evidence="4 5">
    <name type="scientific">Sporisorium graminicola</name>
    <dbReference type="NCBI Taxonomy" id="280036"/>
    <lineage>
        <taxon>Eukaryota</taxon>
        <taxon>Fungi</taxon>
        <taxon>Dikarya</taxon>
        <taxon>Basidiomycota</taxon>
        <taxon>Ustilaginomycotina</taxon>
        <taxon>Ustilaginomycetes</taxon>
        <taxon>Ustilaginales</taxon>
        <taxon>Ustilaginaceae</taxon>
        <taxon>Sporisorium</taxon>
    </lineage>
</organism>
<reference evidence="4 5" key="1">
    <citation type="submission" date="2019-05" db="EMBL/GenBank/DDBJ databases">
        <title>Sporisorium graminicola CBS 10092 draft sequencing and annotation.</title>
        <authorList>
            <person name="Solano-Gonzalez S."/>
            <person name="Caddick M.X."/>
            <person name="Darby A."/>
        </authorList>
    </citation>
    <scope>NUCLEOTIDE SEQUENCE [LARGE SCALE GENOMIC DNA]</scope>
    <source>
        <strain evidence="4 5">CBS 10092</strain>
    </source>
</reference>
<dbReference type="InterPro" id="IPR031924">
    <property type="entry name" value="GH115"/>
</dbReference>
<dbReference type="InterPro" id="IPR029018">
    <property type="entry name" value="Hex-like_dom2"/>
</dbReference>
<dbReference type="PANTHER" id="PTHR37842:SF2">
    <property type="entry name" value="GYLCOSYL HYDROLASE 115 C-TERMINAL DOMAIN-CONTAINING PROTEIN"/>
    <property type="match status" value="1"/>
</dbReference>
<proteinExistence type="predicted"/>
<dbReference type="Proteomes" id="UP000306050">
    <property type="component" value="Chromosome SGRAM_21"/>
</dbReference>
<dbReference type="RefSeq" id="XP_029739583.1">
    <property type="nucleotide sequence ID" value="XM_029884210.1"/>
</dbReference>
<dbReference type="GeneID" id="40726507"/>
<accession>A0A4U7KW00</accession>
<dbReference type="KEGG" id="sgra:EX895_003612"/>
<dbReference type="AlphaFoldDB" id="A0A4U7KW00"/>
<dbReference type="Pfam" id="PF17829">
    <property type="entry name" value="GH115_C"/>
    <property type="match status" value="1"/>
</dbReference>
<keyword evidence="1" id="KW-0378">Hydrolase</keyword>
<dbReference type="Gene3D" id="3.30.379.10">
    <property type="entry name" value="Chitobiase/beta-hexosaminidase domain 2-like"/>
    <property type="match status" value="1"/>
</dbReference>
<evidence type="ECO:0000256" key="1">
    <source>
        <dbReference type="ARBA" id="ARBA00022801"/>
    </source>
</evidence>
<dbReference type="PANTHER" id="PTHR37842">
    <property type="match status" value="1"/>
</dbReference>
<dbReference type="EMBL" id="SRRM01000013">
    <property type="protein sequence ID" value="TKY87598.1"/>
    <property type="molecule type" value="Genomic_DNA"/>
</dbReference>
<dbReference type="PROSITE" id="PS51257">
    <property type="entry name" value="PROKAR_LIPOPROTEIN"/>
    <property type="match status" value="1"/>
</dbReference>
<evidence type="ECO:0000256" key="2">
    <source>
        <dbReference type="SAM" id="SignalP"/>
    </source>
</evidence>
<feature type="chain" id="PRO_5020716318" description="Gylcosyl hydrolase 115 C-terminal domain-containing protein" evidence="2">
    <location>
        <begin position="23"/>
        <end position="1119"/>
    </location>
</feature>
<gene>
    <name evidence="4" type="ORF">EX895_003612</name>
</gene>
<keyword evidence="5" id="KW-1185">Reference proteome</keyword>
<feature type="signal peptide" evidence="2">
    <location>
        <begin position="1"/>
        <end position="22"/>
    </location>
</feature>
<dbReference type="Gene3D" id="1.20.58.2150">
    <property type="match status" value="1"/>
</dbReference>
<keyword evidence="2" id="KW-0732">Signal</keyword>
<evidence type="ECO:0000313" key="4">
    <source>
        <dbReference type="EMBL" id="TKY87598.1"/>
    </source>
</evidence>
<dbReference type="GO" id="GO:0016787">
    <property type="term" value="F:hydrolase activity"/>
    <property type="evidence" value="ECO:0007669"/>
    <property type="project" value="UniProtKB-KW"/>
</dbReference>
<evidence type="ECO:0000259" key="3">
    <source>
        <dbReference type="Pfam" id="PF17829"/>
    </source>
</evidence>
<comment type="caution">
    <text evidence="4">The sequence shown here is derived from an EMBL/GenBank/DDBJ whole genome shotgun (WGS) entry which is preliminary data.</text>
</comment>
<feature type="domain" description="Gylcosyl hydrolase 115 C-terminal" evidence="3">
    <location>
        <begin position="929"/>
        <end position="1102"/>
    </location>
</feature>
<evidence type="ECO:0000313" key="5">
    <source>
        <dbReference type="Proteomes" id="UP000306050"/>
    </source>
</evidence>
<dbReference type="InterPro" id="IPR041437">
    <property type="entry name" value="GH115_C"/>
</dbReference>
<dbReference type="InterPro" id="IPR042301">
    <property type="entry name" value="GH115_sf"/>
</dbReference>